<dbReference type="PANTHER" id="PTHR46972:SF1">
    <property type="entry name" value="FAD DEPENDENT OXIDOREDUCTASE DOMAIN-CONTAINING PROTEIN"/>
    <property type="match status" value="1"/>
</dbReference>
<keyword evidence="1" id="KW-0285">Flavoprotein</keyword>
<keyword evidence="3" id="KW-0560">Oxidoreductase</keyword>
<keyword evidence="2" id="KW-0274">FAD</keyword>
<keyword evidence="4" id="KW-0503">Monooxygenase</keyword>
<keyword evidence="8" id="KW-1185">Reference proteome</keyword>
<dbReference type="Gene3D" id="3.50.50.60">
    <property type="entry name" value="FAD/NAD(P)-binding domain"/>
    <property type="match status" value="1"/>
</dbReference>
<comment type="caution">
    <text evidence="7">The sequence shown here is derived from an EMBL/GenBank/DDBJ whole genome shotgun (WGS) entry which is preliminary data.</text>
</comment>
<dbReference type="PANTHER" id="PTHR46972">
    <property type="entry name" value="MONOOXYGENASE ASQM-RELATED"/>
    <property type="match status" value="1"/>
</dbReference>
<dbReference type="SUPFAM" id="SSF51905">
    <property type="entry name" value="FAD/NAD(P)-binding domain"/>
    <property type="match status" value="1"/>
</dbReference>
<dbReference type="Pfam" id="PF01494">
    <property type="entry name" value="FAD_binding_3"/>
    <property type="match status" value="1"/>
</dbReference>
<dbReference type="GO" id="GO:0004497">
    <property type="term" value="F:monooxygenase activity"/>
    <property type="evidence" value="ECO:0007669"/>
    <property type="project" value="UniProtKB-KW"/>
</dbReference>
<evidence type="ECO:0000256" key="4">
    <source>
        <dbReference type="ARBA" id="ARBA00023033"/>
    </source>
</evidence>
<dbReference type="InterPro" id="IPR036188">
    <property type="entry name" value="FAD/NAD-bd_sf"/>
</dbReference>
<proteinExistence type="predicted"/>
<dbReference type="EMBL" id="JAKKPZ010000029">
    <property type="protein sequence ID" value="KAI1709665.1"/>
    <property type="molecule type" value="Genomic_DNA"/>
</dbReference>
<dbReference type="Proteomes" id="UP001201812">
    <property type="component" value="Unassembled WGS sequence"/>
</dbReference>
<keyword evidence="5" id="KW-0812">Transmembrane</keyword>
<dbReference type="GO" id="GO:0071949">
    <property type="term" value="F:FAD binding"/>
    <property type="evidence" value="ECO:0007669"/>
    <property type="project" value="InterPro"/>
</dbReference>
<evidence type="ECO:0000256" key="2">
    <source>
        <dbReference type="ARBA" id="ARBA00022827"/>
    </source>
</evidence>
<organism evidence="7 8">
    <name type="scientific">Ditylenchus destructor</name>
    <dbReference type="NCBI Taxonomy" id="166010"/>
    <lineage>
        <taxon>Eukaryota</taxon>
        <taxon>Metazoa</taxon>
        <taxon>Ecdysozoa</taxon>
        <taxon>Nematoda</taxon>
        <taxon>Chromadorea</taxon>
        <taxon>Rhabditida</taxon>
        <taxon>Tylenchina</taxon>
        <taxon>Tylenchomorpha</taxon>
        <taxon>Sphaerularioidea</taxon>
        <taxon>Anguinidae</taxon>
        <taxon>Anguininae</taxon>
        <taxon>Ditylenchus</taxon>
    </lineage>
</organism>
<protein>
    <submittedName>
        <fullName evidence="7">FAD binding domain-containing protein</fullName>
    </submittedName>
</protein>
<sequence>MVGNGTRFAMGEDKSLIAQRNSGDNIRIYTMLRVPENWVKTYGAAHPEPSECTQQIINDYYADWSPELIHLVKSTDPESLVLRSIYQMPVGCRWNPIPGVTLIGDAAHLMSPFGGEGANMAMLDAAELAETLATHPYEKWNEAVAEFEKKMQCRAKWAALLTANNLKIFFGKEWIRLVMIYGVGKPLIFLLAGPLLDHMLYDMDTYTSNA</sequence>
<evidence type="ECO:0000313" key="7">
    <source>
        <dbReference type="EMBL" id="KAI1709665.1"/>
    </source>
</evidence>
<dbReference type="PRINTS" id="PR00420">
    <property type="entry name" value="RNGMNOXGNASE"/>
</dbReference>
<feature type="transmembrane region" description="Helical" evidence="5">
    <location>
        <begin position="174"/>
        <end position="196"/>
    </location>
</feature>
<gene>
    <name evidence="7" type="ORF">DdX_11053</name>
</gene>
<evidence type="ECO:0000256" key="1">
    <source>
        <dbReference type="ARBA" id="ARBA00022630"/>
    </source>
</evidence>
<keyword evidence="5" id="KW-0472">Membrane</keyword>
<evidence type="ECO:0000313" key="8">
    <source>
        <dbReference type="Proteomes" id="UP001201812"/>
    </source>
</evidence>
<feature type="domain" description="FAD-binding" evidence="6">
    <location>
        <begin position="100"/>
        <end position="135"/>
    </location>
</feature>
<dbReference type="InterPro" id="IPR002938">
    <property type="entry name" value="FAD-bd"/>
</dbReference>
<accession>A0AAD4R1G2</accession>
<evidence type="ECO:0000256" key="5">
    <source>
        <dbReference type="SAM" id="Phobius"/>
    </source>
</evidence>
<evidence type="ECO:0000259" key="6">
    <source>
        <dbReference type="Pfam" id="PF01494"/>
    </source>
</evidence>
<name>A0AAD4R1G2_9BILA</name>
<dbReference type="AlphaFoldDB" id="A0AAD4R1G2"/>
<evidence type="ECO:0000256" key="3">
    <source>
        <dbReference type="ARBA" id="ARBA00023002"/>
    </source>
</evidence>
<reference evidence="7" key="1">
    <citation type="submission" date="2022-01" db="EMBL/GenBank/DDBJ databases">
        <title>Genome Sequence Resource for Two Populations of Ditylenchus destructor, the Migratory Endoparasitic Phytonematode.</title>
        <authorList>
            <person name="Zhang H."/>
            <person name="Lin R."/>
            <person name="Xie B."/>
        </authorList>
    </citation>
    <scope>NUCLEOTIDE SEQUENCE</scope>
    <source>
        <strain evidence="7">BazhouSP</strain>
    </source>
</reference>
<keyword evidence="5" id="KW-1133">Transmembrane helix</keyword>